<dbReference type="InterPro" id="IPR011604">
    <property type="entry name" value="PDDEXK-like_dom_sf"/>
</dbReference>
<evidence type="ECO:0000256" key="4">
    <source>
        <dbReference type="SAM" id="MobiDB-lite"/>
    </source>
</evidence>
<name>A0A1E7KPY4_9ACTN</name>
<dbReference type="STRING" id="1075402.AN216_01265"/>
<dbReference type="Pfam" id="PF12705">
    <property type="entry name" value="PDDEXK_1"/>
    <property type="match status" value="1"/>
</dbReference>
<gene>
    <name evidence="6" type="ORF">AN216_01265</name>
</gene>
<evidence type="ECO:0000256" key="3">
    <source>
        <dbReference type="ARBA" id="ARBA00023204"/>
    </source>
</evidence>
<dbReference type="EMBL" id="LJGU01000091">
    <property type="protein sequence ID" value="OEV05954.1"/>
    <property type="molecule type" value="Genomic_DNA"/>
</dbReference>
<dbReference type="SUPFAM" id="SSF52980">
    <property type="entry name" value="Restriction endonuclease-like"/>
    <property type="match status" value="1"/>
</dbReference>
<keyword evidence="2 6" id="KW-0378">Hydrolase</keyword>
<comment type="caution">
    <text evidence="6">The sequence shown here is derived from an EMBL/GenBank/DDBJ whole genome shotgun (WGS) entry which is preliminary data.</text>
</comment>
<evidence type="ECO:0000313" key="7">
    <source>
        <dbReference type="Proteomes" id="UP000176101"/>
    </source>
</evidence>
<dbReference type="PATRIC" id="fig|1075402.3.peg.3628"/>
<accession>A0A1E7KPY4</accession>
<sequence length="325" mass="35063">DAAAQRLARLAGLRDEDGHPLVPAAHPHRWWGLYEPTRSAAPLRDPEQPVALSGSALEQLARTCSLQWFLGREVHADAPASSAQGFGNVLHVLADEVASGGTPADLSVLLERLDSVWDGLAFEAPWKSRQEKENARAALERFLRWHVMERGDARHAVGSEHPFDVTLRAGETGEYAVRIRGSMDRVESDALGRAYVVDFKTGRTKPSGAEIAEHPQLAVYQLAVREGAADGLFGGERPPPGGAELVQLRLGATRKAGGDALPTVQRQEPPDPQDLPESERTRALLATAAGRVLDERFTPNTGSHCAFCAFRSACSARPEGGQVVE</sequence>
<keyword evidence="2 6" id="KW-0067">ATP-binding</keyword>
<reference evidence="6 7" key="1">
    <citation type="journal article" date="2016" name="Front. Microbiol.">
        <title>Comparative Genomics Analysis of Streptomyces Species Reveals Their Adaptation to the Marine Environment and Their Diversity at the Genomic Level.</title>
        <authorList>
            <person name="Tian X."/>
            <person name="Zhang Z."/>
            <person name="Yang T."/>
            <person name="Chen M."/>
            <person name="Li J."/>
            <person name="Chen F."/>
            <person name="Yang J."/>
            <person name="Li W."/>
            <person name="Zhang B."/>
            <person name="Zhang Z."/>
            <person name="Wu J."/>
            <person name="Zhang C."/>
            <person name="Long L."/>
            <person name="Xiao J."/>
        </authorList>
    </citation>
    <scope>NUCLEOTIDE SEQUENCE [LARGE SCALE GENOMIC DNA]</scope>
    <source>
        <strain evidence="6 7">SCSIO 02100</strain>
    </source>
</reference>
<keyword evidence="2 6" id="KW-0547">Nucleotide-binding</keyword>
<keyword evidence="2 6" id="KW-0347">Helicase</keyword>
<dbReference type="GO" id="GO:0004386">
    <property type="term" value="F:helicase activity"/>
    <property type="evidence" value="ECO:0007669"/>
    <property type="project" value="UniProtKB-KW"/>
</dbReference>
<keyword evidence="7" id="KW-1185">Reference proteome</keyword>
<dbReference type="GO" id="GO:0006281">
    <property type="term" value="P:DNA repair"/>
    <property type="evidence" value="ECO:0007669"/>
    <property type="project" value="UniProtKB-KW"/>
</dbReference>
<evidence type="ECO:0000313" key="6">
    <source>
        <dbReference type="EMBL" id="OEV05954.1"/>
    </source>
</evidence>
<dbReference type="Proteomes" id="UP000176101">
    <property type="component" value="Unassembled WGS sequence"/>
</dbReference>
<dbReference type="InterPro" id="IPR011335">
    <property type="entry name" value="Restrct_endonuc-II-like"/>
</dbReference>
<evidence type="ECO:0000256" key="1">
    <source>
        <dbReference type="ARBA" id="ARBA00022763"/>
    </source>
</evidence>
<proteinExistence type="predicted"/>
<dbReference type="RefSeq" id="WP_244502268.1">
    <property type="nucleotide sequence ID" value="NZ_LJGU01000091.1"/>
</dbReference>
<feature type="region of interest" description="Disordered" evidence="4">
    <location>
        <begin position="258"/>
        <end position="278"/>
    </location>
</feature>
<protein>
    <submittedName>
        <fullName evidence="6">DNA helicase UvrD</fullName>
    </submittedName>
</protein>
<dbReference type="Gene3D" id="3.90.320.10">
    <property type="match status" value="1"/>
</dbReference>
<feature type="domain" description="PD-(D/E)XK endonuclease-like" evidence="5">
    <location>
        <begin position="52"/>
        <end position="314"/>
    </location>
</feature>
<organism evidence="6 7">
    <name type="scientific">Streptomyces oceani</name>
    <dbReference type="NCBI Taxonomy" id="1075402"/>
    <lineage>
        <taxon>Bacteria</taxon>
        <taxon>Bacillati</taxon>
        <taxon>Actinomycetota</taxon>
        <taxon>Actinomycetes</taxon>
        <taxon>Kitasatosporales</taxon>
        <taxon>Streptomycetaceae</taxon>
        <taxon>Streptomyces</taxon>
    </lineage>
</organism>
<evidence type="ECO:0000259" key="5">
    <source>
        <dbReference type="Pfam" id="PF12705"/>
    </source>
</evidence>
<keyword evidence="3" id="KW-0234">DNA repair</keyword>
<dbReference type="InterPro" id="IPR038726">
    <property type="entry name" value="PDDEXK_AddAB-type"/>
</dbReference>
<keyword evidence="1" id="KW-0227">DNA damage</keyword>
<evidence type="ECO:0000256" key="2">
    <source>
        <dbReference type="ARBA" id="ARBA00022806"/>
    </source>
</evidence>
<feature type="non-terminal residue" evidence="6">
    <location>
        <position position="1"/>
    </location>
</feature>
<dbReference type="AlphaFoldDB" id="A0A1E7KPY4"/>